<dbReference type="InterPro" id="IPR055268">
    <property type="entry name" value="PCB-like"/>
</dbReference>
<protein>
    <submittedName>
        <fullName evidence="5">Jg22591 protein</fullName>
    </submittedName>
</protein>
<dbReference type="GO" id="GO:0005737">
    <property type="term" value="C:cytoplasm"/>
    <property type="evidence" value="ECO:0007669"/>
    <property type="project" value="TreeGrafter"/>
</dbReference>
<dbReference type="GO" id="GO:0005524">
    <property type="term" value="F:ATP binding"/>
    <property type="evidence" value="ECO:0007669"/>
    <property type="project" value="UniProtKB-KW"/>
</dbReference>
<dbReference type="AlphaFoldDB" id="A0A8S4SMD1"/>
<dbReference type="SUPFAM" id="SSF52440">
    <property type="entry name" value="PreATP-grasp domain"/>
    <property type="match status" value="1"/>
</dbReference>
<keyword evidence="6" id="KW-1185">Reference proteome</keyword>
<evidence type="ECO:0000313" key="5">
    <source>
        <dbReference type="EMBL" id="CAH2267503.1"/>
    </source>
</evidence>
<dbReference type="EMBL" id="CAKXAJ010026361">
    <property type="protein sequence ID" value="CAH2267503.1"/>
    <property type="molecule type" value="Genomic_DNA"/>
</dbReference>
<sequence length="166" mass="18234">MQILKARFALRASASHFQAWSSARFKSTDSKSVDYKPIRSVLVANRGEIAIRVFRACTELGIRSVAIYSEQDRLQMHRQKADESYVVGKGLPPVEAYLSIPEIIRVAKENDVDAVHPGYGLLSERSDFAEAVINAGLRFIGPSPSVVQQMGDKVAARKAAIEASKS</sequence>
<dbReference type="Proteomes" id="UP000838756">
    <property type="component" value="Unassembled WGS sequence"/>
</dbReference>
<gene>
    <name evidence="5" type="primary">jg22591</name>
    <name evidence="5" type="ORF">PAEG_LOCUS26021</name>
</gene>
<evidence type="ECO:0000259" key="4">
    <source>
        <dbReference type="PROSITE" id="PS50979"/>
    </source>
</evidence>
<evidence type="ECO:0000256" key="3">
    <source>
        <dbReference type="ARBA" id="ARBA00022840"/>
    </source>
</evidence>
<keyword evidence="2" id="KW-0547">Nucleotide-binding</keyword>
<dbReference type="GO" id="GO:0006094">
    <property type="term" value="P:gluconeogenesis"/>
    <property type="evidence" value="ECO:0007669"/>
    <property type="project" value="TreeGrafter"/>
</dbReference>
<evidence type="ECO:0000256" key="1">
    <source>
        <dbReference type="ARBA" id="ARBA00022598"/>
    </source>
</evidence>
<dbReference type="InterPro" id="IPR005481">
    <property type="entry name" value="BC-like_N"/>
</dbReference>
<comment type="caution">
    <text evidence="5">The sequence shown here is derived from an EMBL/GenBank/DDBJ whole genome shotgun (WGS) entry which is preliminary data.</text>
</comment>
<dbReference type="GO" id="GO:0004736">
    <property type="term" value="F:pyruvate carboxylase activity"/>
    <property type="evidence" value="ECO:0007669"/>
    <property type="project" value="TreeGrafter"/>
</dbReference>
<accession>A0A8S4SMD1</accession>
<proteinExistence type="predicted"/>
<dbReference type="InterPro" id="IPR016185">
    <property type="entry name" value="PreATP-grasp_dom_sf"/>
</dbReference>
<dbReference type="Pfam" id="PF00289">
    <property type="entry name" value="Biotin_carb_N"/>
    <property type="match status" value="1"/>
</dbReference>
<keyword evidence="1" id="KW-0436">Ligase</keyword>
<dbReference type="PROSITE" id="PS50979">
    <property type="entry name" value="BC"/>
    <property type="match status" value="1"/>
</dbReference>
<dbReference type="PANTHER" id="PTHR43778">
    <property type="entry name" value="PYRUVATE CARBOXYLASE"/>
    <property type="match status" value="1"/>
</dbReference>
<evidence type="ECO:0000256" key="2">
    <source>
        <dbReference type="ARBA" id="ARBA00022741"/>
    </source>
</evidence>
<reference evidence="5" key="1">
    <citation type="submission" date="2022-03" db="EMBL/GenBank/DDBJ databases">
        <authorList>
            <person name="Lindestad O."/>
        </authorList>
    </citation>
    <scope>NUCLEOTIDE SEQUENCE</scope>
</reference>
<evidence type="ECO:0000313" key="6">
    <source>
        <dbReference type="Proteomes" id="UP000838756"/>
    </source>
</evidence>
<keyword evidence="3" id="KW-0067">ATP-binding</keyword>
<name>A0A8S4SMD1_9NEOP</name>
<organism evidence="5 6">
    <name type="scientific">Pararge aegeria aegeria</name>
    <dbReference type="NCBI Taxonomy" id="348720"/>
    <lineage>
        <taxon>Eukaryota</taxon>
        <taxon>Metazoa</taxon>
        <taxon>Ecdysozoa</taxon>
        <taxon>Arthropoda</taxon>
        <taxon>Hexapoda</taxon>
        <taxon>Insecta</taxon>
        <taxon>Pterygota</taxon>
        <taxon>Neoptera</taxon>
        <taxon>Endopterygota</taxon>
        <taxon>Lepidoptera</taxon>
        <taxon>Glossata</taxon>
        <taxon>Ditrysia</taxon>
        <taxon>Papilionoidea</taxon>
        <taxon>Nymphalidae</taxon>
        <taxon>Satyrinae</taxon>
        <taxon>Satyrini</taxon>
        <taxon>Parargina</taxon>
        <taxon>Pararge</taxon>
    </lineage>
</organism>
<dbReference type="PANTHER" id="PTHR43778:SF2">
    <property type="entry name" value="PYRUVATE CARBOXYLASE, MITOCHONDRIAL"/>
    <property type="match status" value="1"/>
</dbReference>
<dbReference type="InterPro" id="IPR011764">
    <property type="entry name" value="Biotin_carboxylation_dom"/>
</dbReference>
<dbReference type="Gene3D" id="3.40.50.20">
    <property type="match status" value="1"/>
</dbReference>
<dbReference type="FunFam" id="3.40.50.20:FF:000010">
    <property type="entry name" value="Propionyl-CoA carboxylase subunit alpha"/>
    <property type="match status" value="1"/>
</dbReference>
<feature type="domain" description="Biotin carboxylation" evidence="4">
    <location>
        <begin position="37"/>
        <end position="166"/>
    </location>
</feature>
<dbReference type="OrthoDB" id="196847at2759"/>